<comment type="caution">
    <text evidence="1">The sequence shown here is derived from an EMBL/GenBank/DDBJ whole genome shotgun (WGS) entry which is preliminary data.</text>
</comment>
<reference evidence="1 2" key="1">
    <citation type="submission" date="2012-12" db="EMBL/GenBank/DDBJ databases">
        <authorList>
            <person name="Weinstock G."/>
            <person name="Sodergren E."/>
            <person name="Lobos E.A."/>
            <person name="Fulton L."/>
            <person name="Fulton R."/>
            <person name="Courtney L."/>
            <person name="Fronick C."/>
            <person name="O'Laughlin M."/>
            <person name="Godfrey J."/>
            <person name="Wilson R.M."/>
            <person name="Miner T."/>
            <person name="Farmer C."/>
            <person name="Delehaunty K."/>
            <person name="Cordes M."/>
            <person name="Minx P."/>
            <person name="Tomlinson C."/>
            <person name="Chen J."/>
            <person name="Wollam A."/>
            <person name="Pepin K.H."/>
            <person name="Bhonagiri V."/>
            <person name="Zhang X."/>
            <person name="Suruliraj S."/>
            <person name="Antonio M."/>
            <person name="Secka O."/>
            <person name="Thomas J."/>
            <person name="Warren W."/>
            <person name="Mitreva M."/>
            <person name="Mardis E.R."/>
            <person name="Wilson R.K."/>
        </authorList>
    </citation>
    <scope>NUCLEOTIDE SEQUENCE [LARGE SCALE GENOMIC DNA]</scope>
    <source>
        <strain evidence="1 2">GAM265BSii</strain>
    </source>
</reference>
<gene>
    <name evidence="1" type="ORF">HMPREF1421_01510</name>
</gene>
<dbReference type="Proteomes" id="UP000011872">
    <property type="component" value="Unassembled WGS sequence"/>
</dbReference>
<organism evidence="1 2">
    <name type="scientific">Helicobacter pylori GAM265BSii</name>
    <dbReference type="NCBI Taxonomy" id="1159049"/>
    <lineage>
        <taxon>Bacteria</taxon>
        <taxon>Pseudomonadati</taxon>
        <taxon>Campylobacterota</taxon>
        <taxon>Epsilonproteobacteria</taxon>
        <taxon>Campylobacterales</taxon>
        <taxon>Helicobacteraceae</taxon>
        <taxon>Helicobacter</taxon>
    </lineage>
</organism>
<name>M3R361_HELPX</name>
<evidence type="ECO:0000313" key="1">
    <source>
        <dbReference type="EMBL" id="EMH27161.1"/>
    </source>
</evidence>
<evidence type="ECO:0000313" key="2">
    <source>
        <dbReference type="Proteomes" id="UP000011872"/>
    </source>
</evidence>
<dbReference type="AlphaFoldDB" id="M3R361"/>
<protein>
    <submittedName>
        <fullName evidence="1">Uncharacterized protein</fullName>
    </submittedName>
</protein>
<sequence>MALPLTPPPNKPKHKTLKIAFLKFPNMTLSLLLKNLDFIIIKY</sequence>
<dbReference type="HOGENOM" id="CLU_3234508_0_0_7"/>
<accession>M3R361</accession>
<dbReference type="EMBL" id="APDY01000075">
    <property type="protein sequence ID" value="EMH27161.1"/>
    <property type="molecule type" value="Genomic_DNA"/>
</dbReference>
<proteinExistence type="predicted"/>